<dbReference type="InterPro" id="IPR036388">
    <property type="entry name" value="WH-like_DNA-bd_sf"/>
</dbReference>
<dbReference type="AlphaFoldDB" id="A0AA41WYN0"/>
<evidence type="ECO:0000313" key="4">
    <source>
        <dbReference type="EMBL" id="MCP3428750.1"/>
    </source>
</evidence>
<feature type="domain" description="DprA winged helix" evidence="3">
    <location>
        <begin position="332"/>
        <end position="380"/>
    </location>
</feature>
<dbReference type="GO" id="GO:0009294">
    <property type="term" value="P:DNA-mediated transformation"/>
    <property type="evidence" value="ECO:0007669"/>
    <property type="project" value="InterPro"/>
</dbReference>
<evidence type="ECO:0000313" key="5">
    <source>
        <dbReference type="Proteomes" id="UP001165413"/>
    </source>
</evidence>
<protein>
    <submittedName>
        <fullName evidence="4">DNA-processing protein DprA</fullName>
    </submittedName>
</protein>
<keyword evidence="5" id="KW-1185">Reference proteome</keyword>
<dbReference type="Pfam" id="PF17782">
    <property type="entry name" value="WHD_DprA"/>
    <property type="match status" value="1"/>
</dbReference>
<accession>A0AA41WYN0</accession>
<dbReference type="EMBL" id="JANATA010000010">
    <property type="protein sequence ID" value="MCP3428750.1"/>
    <property type="molecule type" value="Genomic_DNA"/>
</dbReference>
<dbReference type="NCBIfam" id="TIGR00732">
    <property type="entry name" value="dprA"/>
    <property type="match status" value="1"/>
</dbReference>
<dbReference type="Proteomes" id="UP001165413">
    <property type="component" value="Unassembled WGS sequence"/>
</dbReference>
<dbReference type="PANTHER" id="PTHR43022:SF1">
    <property type="entry name" value="PROTEIN SMF"/>
    <property type="match status" value="1"/>
</dbReference>
<proteinExistence type="inferred from homology"/>
<dbReference type="InterPro" id="IPR003488">
    <property type="entry name" value="DprA"/>
</dbReference>
<comment type="caution">
    <text evidence="4">The sequence shown here is derived from an EMBL/GenBank/DDBJ whole genome shotgun (WGS) entry which is preliminary data.</text>
</comment>
<dbReference type="Pfam" id="PF02481">
    <property type="entry name" value="DNA_processg_A"/>
    <property type="match status" value="1"/>
</dbReference>
<reference evidence="4" key="1">
    <citation type="submission" date="2022-07" db="EMBL/GenBank/DDBJ databases">
        <title>Characterization of the Novel Bacterium Alteromonas immobilis LMIT006 and Alteromonas gregis LMIT007.</title>
        <authorList>
            <person name="Lin X."/>
        </authorList>
    </citation>
    <scope>NUCLEOTIDE SEQUENCE</scope>
    <source>
        <strain evidence="4">LMIT007</strain>
    </source>
</reference>
<dbReference type="PANTHER" id="PTHR43022">
    <property type="entry name" value="PROTEIN SMF"/>
    <property type="match status" value="1"/>
</dbReference>
<evidence type="ECO:0000256" key="1">
    <source>
        <dbReference type="ARBA" id="ARBA00006525"/>
    </source>
</evidence>
<feature type="domain" description="Smf/DprA SLOG" evidence="2">
    <location>
        <begin position="84"/>
        <end position="292"/>
    </location>
</feature>
<dbReference type="InterPro" id="IPR041614">
    <property type="entry name" value="DprA_WH"/>
</dbReference>
<dbReference type="Gene3D" id="3.40.50.450">
    <property type="match status" value="1"/>
</dbReference>
<dbReference type="SUPFAM" id="SSF102405">
    <property type="entry name" value="MCP/YpsA-like"/>
    <property type="match status" value="1"/>
</dbReference>
<evidence type="ECO:0000259" key="2">
    <source>
        <dbReference type="Pfam" id="PF02481"/>
    </source>
</evidence>
<dbReference type="Gene3D" id="1.10.10.10">
    <property type="entry name" value="Winged helix-like DNA-binding domain superfamily/Winged helix DNA-binding domain"/>
    <property type="match status" value="1"/>
</dbReference>
<name>A0AA41WYN0_9ALTE</name>
<sequence>MTQEQYSQLYGYLTLYLCPRLGSVTIAKIAQFLAIPVYDIPNLSPHELTRLGVKAKQINALHNPDRHKIQKTLDYLQCHPATTVLMQHEVTYPERLLMCHGAPLFVFVEGDPKLLQAPQIAIVGSRFASDYGKKHARSIAAELAHNHWVVTSGLAQGIDAQAHRGTLAYTGATIAVLGHGLDTMYPKFHAQLRQQIVAVGGAIVSEFLPFEGAQPGHFPKRNRIISGLAEGTLVVEAKAKSGSLITAQHALQENRDVFALPGCAGTEAAQGCHALIKEGAILVEDATDILSHYPALQKNNEDGASSIENSHKDPIDHKNMPTTSDNGQVSLANSDLLDSVGFVVTELEMIVAKTGLTLPIVLAKLLECELSGDVQAVPGGYIRIK</sequence>
<evidence type="ECO:0000259" key="3">
    <source>
        <dbReference type="Pfam" id="PF17782"/>
    </source>
</evidence>
<comment type="similarity">
    <text evidence="1">Belongs to the DprA/Smf family.</text>
</comment>
<gene>
    <name evidence="4" type="primary">dprA</name>
    <name evidence="4" type="ORF">NLF92_07300</name>
</gene>
<organism evidence="4 5">
    <name type="scientific">Opacimonas viscosa</name>
    <dbReference type="NCBI Taxonomy" id="2961944"/>
    <lineage>
        <taxon>Bacteria</taxon>
        <taxon>Pseudomonadati</taxon>
        <taxon>Pseudomonadota</taxon>
        <taxon>Gammaproteobacteria</taxon>
        <taxon>Alteromonadales</taxon>
        <taxon>Alteromonadaceae</taxon>
        <taxon>Opacimonas</taxon>
    </lineage>
</organism>
<dbReference type="RefSeq" id="WP_254100320.1">
    <property type="nucleotide sequence ID" value="NZ_JANATA010000010.1"/>
</dbReference>
<dbReference type="InterPro" id="IPR057666">
    <property type="entry name" value="DrpA_SLOG"/>
</dbReference>